<dbReference type="AlphaFoldDB" id="A0A7K4MXA2"/>
<evidence type="ECO:0000313" key="2">
    <source>
        <dbReference type="EMBL" id="NWJ57926.1"/>
    </source>
</evidence>
<reference evidence="2 3" key="1">
    <citation type="journal article" date="2019" name="Environ. Microbiol.">
        <title>Genomics insights into ecotype formation of ammonia-oxidizing archaea in the deep ocean.</title>
        <authorList>
            <person name="Wang Y."/>
            <person name="Huang J.M."/>
            <person name="Cui G.J."/>
            <person name="Nunoura T."/>
            <person name="Takaki Y."/>
            <person name="Li W.L."/>
            <person name="Li J."/>
            <person name="Gao Z.M."/>
            <person name="Takai K."/>
            <person name="Zhang A.Q."/>
            <person name="Stepanauskas R."/>
        </authorList>
    </citation>
    <scope>NUCLEOTIDE SEQUENCE [LARGE SCALE GENOMIC DNA]</scope>
    <source>
        <strain evidence="2 3">L15a</strain>
    </source>
</reference>
<organism evidence="2 3">
    <name type="scientific">Marine Group I thaumarchaeote</name>
    <dbReference type="NCBI Taxonomy" id="2511932"/>
    <lineage>
        <taxon>Archaea</taxon>
        <taxon>Nitrososphaerota</taxon>
        <taxon>Marine Group I</taxon>
    </lineage>
</organism>
<feature type="region of interest" description="Disordered" evidence="1">
    <location>
        <begin position="44"/>
        <end position="77"/>
    </location>
</feature>
<sequence>MKTLLISLTILLLSTFAVHAGSTQSNVSGSNTAIEGGYTGGATTYEDGSSNTSTTTSSTTSNIKSAPPTSSAPSFSSMSQDVCSSGASVGIQTFGLGVSGGKHFRDLNCERIKLSKVLYDFGMKVGAVALLCQDERVFEAMINAGTPCPIDGKIGKEAMKLWKLYDFERPGYKKYVSRMAKREEVNPVISLPSDTSTDKKVKWKEPK</sequence>
<accession>A0A7K4MXA2</accession>
<name>A0A7K4MXA2_9ARCH</name>
<dbReference type="EMBL" id="JACATH010000026">
    <property type="protein sequence ID" value="NWJ57926.1"/>
    <property type="molecule type" value="Genomic_DNA"/>
</dbReference>
<protein>
    <submittedName>
        <fullName evidence="2">Uncharacterized protein</fullName>
    </submittedName>
</protein>
<gene>
    <name evidence="2" type="ORF">HX858_09320</name>
</gene>
<evidence type="ECO:0000313" key="3">
    <source>
        <dbReference type="Proteomes" id="UP000575480"/>
    </source>
</evidence>
<evidence type="ECO:0000256" key="1">
    <source>
        <dbReference type="SAM" id="MobiDB-lite"/>
    </source>
</evidence>
<proteinExistence type="predicted"/>
<comment type="caution">
    <text evidence="2">The sequence shown here is derived from an EMBL/GenBank/DDBJ whole genome shotgun (WGS) entry which is preliminary data.</text>
</comment>
<dbReference type="Proteomes" id="UP000575480">
    <property type="component" value="Unassembled WGS sequence"/>
</dbReference>